<feature type="domain" description="G5" evidence="2">
    <location>
        <begin position="362"/>
        <end position="442"/>
    </location>
</feature>
<keyword evidence="1" id="KW-0732">Signal</keyword>
<dbReference type="Pfam" id="PF07501">
    <property type="entry name" value="G5"/>
    <property type="match status" value="1"/>
</dbReference>
<dbReference type="AlphaFoldDB" id="A0A0C7GAS5"/>
<dbReference type="EMBL" id="CEKZ01000023">
    <property type="protein sequence ID" value="CEQ05087.1"/>
    <property type="molecule type" value="Genomic_DNA"/>
</dbReference>
<proteinExistence type="predicted"/>
<gene>
    <name evidence="3" type="ORF">R28058_28041</name>
</gene>
<evidence type="ECO:0000259" key="2">
    <source>
        <dbReference type="PROSITE" id="PS51109"/>
    </source>
</evidence>
<keyword evidence="3" id="KW-0378">Hydrolase</keyword>
<evidence type="ECO:0000256" key="1">
    <source>
        <dbReference type="ARBA" id="ARBA00022729"/>
    </source>
</evidence>
<dbReference type="InterPro" id="IPR011098">
    <property type="entry name" value="G5_dom"/>
</dbReference>
<evidence type="ECO:0000313" key="4">
    <source>
        <dbReference type="Proteomes" id="UP000049127"/>
    </source>
</evidence>
<name>A0A0C7GAS5_PARSO</name>
<organism evidence="3 4">
    <name type="scientific">Paraclostridium sordellii</name>
    <name type="common">Clostridium sordellii</name>
    <dbReference type="NCBI Taxonomy" id="1505"/>
    <lineage>
        <taxon>Bacteria</taxon>
        <taxon>Bacillati</taxon>
        <taxon>Bacillota</taxon>
        <taxon>Clostridia</taxon>
        <taxon>Peptostreptococcales</taxon>
        <taxon>Peptostreptococcaceae</taxon>
        <taxon>Paraclostridium</taxon>
    </lineage>
</organism>
<dbReference type="PANTHER" id="PTHR35788:SF1">
    <property type="entry name" value="EXPORTED PROTEIN"/>
    <property type="match status" value="1"/>
</dbReference>
<dbReference type="Pfam" id="PF04294">
    <property type="entry name" value="VanW"/>
    <property type="match status" value="1"/>
</dbReference>
<dbReference type="PROSITE" id="PS51109">
    <property type="entry name" value="G5"/>
    <property type="match status" value="1"/>
</dbReference>
<dbReference type="InterPro" id="IPR007391">
    <property type="entry name" value="Vancomycin_resist_VanW"/>
</dbReference>
<dbReference type="InterPro" id="IPR022029">
    <property type="entry name" value="YoaR-like_PG-bd"/>
</dbReference>
<dbReference type="InterPro" id="IPR052913">
    <property type="entry name" value="Glycopeptide_resist_protein"/>
</dbReference>
<dbReference type="PANTHER" id="PTHR35788">
    <property type="entry name" value="EXPORTED PROTEIN-RELATED"/>
    <property type="match status" value="1"/>
</dbReference>
<dbReference type="Pfam" id="PF12229">
    <property type="entry name" value="PG_binding_4"/>
    <property type="match status" value="1"/>
</dbReference>
<dbReference type="GO" id="GO:0016787">
    <property type="term" value="F:hydrolase activity"/>
    <property type="evidence" value="ECO:0007669"/>
    <property type="project" value="UniProtKB-KW"/>
</dbReference>
<evidence type="ECO:0000313" key="3">
    <source>
        <dbReference type="EMBL" id="CEQ05087.1"/>
    </source>
</evidence>
<dbReference type="Gene3D" id="2.20.230.10">
    <property type="entry name" value="Resuscitation-promoting factor rpfb"/>
    <property type="match status" value="1"/>
</dbReference>
<reference evidence="3 4" key="1">
    <citation type="submission" date="2015-01" db="EMBL/GenBank/DDBJ databases">
        <authorList>
            <person name="Aslett A.Martin."/>
            <person name="De Silva Nishadi"/>
        </authorList>
    </citation>
    <scope>NUCLEOTIDE SEQUENCE [LARGE SCALE GENOMIC DNA]</scope>
    <source>
        <strain evidence="3 4">R28058</strain>
    </source>
</reference>
<accession>A0A0C7GAS5</accession>
<dbReference type="Proteomes" id="UP000049127">
    <property type="component" value="Unassembled WGS sequence"/>
</dbReference>
<protein>
    <submittedName>
        <fullName evidence="3">Hydrolase</fullName>
    </submittedName>
</protein>
<dbReference type="OrthoDB" id="9797191at2"/>
<dbReference type="SMART" id="SM01208">
    <property type="entry name" value="G5"/>
    <property type="match status" value="1"/>
</dbReference>
<dbReference type="RefSeq" id="WP_055343050.1">
    <property type="nucleotide sequence ID" value="NZ_CDNI01000023.1"/>
</dbReference>
<sequence>MKRQKIYFLLIISVLFYLGQSKEVYAIGEEGKIYKNIYIENIDVSGLTKKEAIKKLNKEIYISDKINLIYDKNIYELKLKDINFNYKLEEAINNAYEFTRKDNFLQNIKTKFNLSFGKKRNLNLEPVFNDEKLDLYINNLCSNINIEPKNANIKVEKNQFNITNEINGISVDSKKLFKLIKEELISKSYKDIQIPINIIYPEYNHENLSKINTVLGRFETEFNAKNLNRVNNIKVAVNNASNILLNSKKEFSFNEFIGKRSVDRGFKEAPVIVNGELTSGMGGGICQVSSTIYNSALYAGLEIVQARNHSIPSGYIPKGRDAAVSYGNIDLVFQNNYNNPVLIENKVEGNKIISTIYGNESDEKQIDIDTDILETIEPNTKIKDSDSIDEGKSKVESKGRKGYKVNTYRVYKGIDGQIEKKEFINESYYPPKDKVIIKGTKKNSYNIDTTNLKII</sequence>